<evidence type="ECO:0000256" key="3">
    <source>
        <dbReference type="SAM" id="MobiDB-lite"/>
    </source>
</evidence>
<dbReference type="UniPathway" id="UPA00196"/>
<dbReference type="Pfam" id="PF02585">
    <property type="entry name" value="PIG-L"/>
    <property type="match status" value="1"/>
</dbReference>
<feature type="signal peptide" evidence="4">
    <location>
        <begin position="1"/>
        <end position="27"/>
    </location>
</feature>
<evidence type="ECO:0000313" key="6">
    <source>
        <dbReference type="Proteomes" id="UP000465221"/>
    </source>
</evidence>
<comment type="similarity">
    <text evidence="1">Belongs to the PIGL family.</text>
</comment>
<dbReference type="PANTHER" id="PTHR12993:SF11">
    <property type="entry name" value="N-ACETYLGLUCOSAMINYL-PHOSPHATIDYLINOSITOL DE-N-ACETYLASE"/>
    <property type="match status" value="1"/>
</dbReference>
<evidence type="ECO:0000256" key="2">
    <source>
        <dbReference type="ARBA" id="ARBA00012176"/>
    </source>
</evidence>
<sequence length="309" mass="33361">MLTASLVTWGLTLSAIFLFWTLSSTSSSPFARNFPRLLNKRICLLIAHPDDEAMFFSPTVLALTKPELGNHVKILCLSSGTLLPTPARSPRSNSLTQIPSGDADGLGHIRKKELQQSAKHLGLRAESDVFIIDDPARFPDSMTATWSESDVSSLLASAFAPDLASQSQSQSSSSAARKRVAGTGAPTATIDVLITFDKHGISNHPNHRSLYHGAVHFLRALMKDKAGYTCPVTLYTLTTTSILRKYIGVLDAPWTMASGALGSIFAGAAKGGKDDMPGKLLFISSVDEYIRAQAAMVKAHKSQMVWFRV</sequence>
<dbReference type="GO" id="GO:0016020">
    <property type="term" value="C:membrane"/>
    <property type="evidence" value="ECO:0007669"/>
    <property type="project" value="GOC"/>
</dbReference>
<organism evidence="5 6">
    <name type="scientific">Aspergillus udagawae</name>
    <dbReference type="NCBI Taxonomy" id="91492"/>
    <lineage>
        <taxon>Eukaryota</taxon>
        <taxon>Fungi</taxon>
        <taxon>Dikarya</taxon>
        <taxon>Ascomycota</taxon>
        <taxon>Pezizomycotina</taxon>
        <taxon>Eurotiomycetes</taxon>
        <taxon>Eurotiomycetidae</taxon>
        <taxon>Eurotiales</taxon>
        <taxon>Aspergillaceae</taxon>
        <taxon>Aspergillus</taxon>
        <taxon>Aspergillus subgen. Fumigati</taxon>
    </lineage>
</organism>
<dbReference type="EC" id="3.5.1.89" evidence="2"/>
<accession>A0A8H3NCA2</accession>
<proteinExistence type="inferred from homology"/>
<feature type="chain" id="PRO_5034757312" description="N-acetylglucosaminylphosphatidylinositol deacetylase" evidence="4">
    <location>
        <begin position="28"/>
        <end position="309"/>
    </location>
</feature>
<dbReference type="InterPro" id="IPR024078">
    <property type="entry name" value="LmbE-like_dom_sf"/>
</dbReference>
<dbReference type="PANTHER" id="PTHR12993">
    <property type="entry name" value="N-ACETYLGLUCOSAMINYL-PHOSPHATIDYLINOSITOL DE-N-ACETYLASE-RELATED"/>
    <property type="match status" value="1"/>
</dbReference>
<dbReference type="GO" id="GO:0006506">
    <property type="term" value="P:GPI anchor biosynthetic process"/>
    <property type="evidence" value="ECO:0007669"/>
    <property type="project" value="UniProtKB-UniPathway"/>
</dbReference>
<dbReference type="GO" id="GO:0005783">
    <property type="term" value="C:endoplasmic reticulum"/>
    <property type="evidence" value="ECO:0007669"/>
    <property type="project" value="TreeGrafter"/>
</dbReference>
<gene>
    <name evidence="5" type="ORF">IFM46972_01846</name>
</gene>
<reference evidence="5 6" key="1">
    <citation type="submission" date="2020-01" db="EMBL/GenBank/DDBJ databases">
        <title>Draft genome sequence of Aspergillus udagawae IFM 46972.</title>
        <authorList>
            <person name="Takahashi H."/>
            <person name="Yaguchi T."/>
        </authorList>
    </citation>
    <scope>NUCLEOTIDE SEQUENCE [LARGE SCALE GENOMIC DNA]</scope>
    <source>
        <strain evidence="5 6">IFM 46972</strain>
    </source>
</reference>
<keyword evidence="4" id="KW-0732">Signal</keyword>
<name>A0A8H3NCA2_9EURO</name>
<protein>
    <recommendedName>
        <fullName evidence="2">N-acetylglucosaminylphosphatidylinositol deacetylase</fullName>
        <ecNumber evidence="2">3.5.1.89</ecNumber>
    </recommendedName>
</protein>
<dbReference type="EMBL" id="BLKC01000008">
    <property type="protein sequence ID" value="GFF26640.1"/>
    <property type="molecule type" value="Genomic_DNA"/>
</dbReference>
<evidence type="ECO:0000256" key="4">
    <source>
        <dbReference type="SAM" id="SignalP"/>
    </source>
</evidence>
<dbReference type="GO" id="GO:0000225">
    <property type="term" value="F:N-acetylglucosaminylphosphatidylinositol deacetylase activity"/>
    <property type="evidence" value="ECO:0007669"/>
    <property type="project" value="UniProtKB-EC"/>
</dbReference>
<dbReference type="AlphaFoldDB" id="A0A8H3NCA2"/>
<dbReference type="SUPFAM" id="SSF102588">
    <property type="entry name" value="LmbE-like"/>
    <property type="match status" value="1"/>
</dbReference>
<dbReference type="Gene3D" id="3.40.50.10320">
    <property type="entry name" value="LmbE-like"/>
    <property type="match status" value="1"/>
</dbReference>
<feature type="compositionally biased region" description="Polar residues" evidence="3">
    <location>
        <begin position="90"/>
        <end position="99"/>
    </location>
</feature>
<feature type="region of interest" description="Disordered" evidence="3">
    <location>
        <begin position="87"/>
        <end position="106"/>
    </location>
</feature>
<evidence type="ECO:0000256" key="1">
    <source>
        <dbReference type="ARBA" id="ARBA00006066"/>
    </source>
</evidence>
<evidence type="ECO:0000313" key="5">
    <source>
        <dbReference type="EMBL" id="GFF26640.1"/>
    </source>
</evidence>
<dbReference type="Proteomes" id="UP000465221">
    <property type="component" value="Unassembled WGS sequence"/>
</dbReference>
<comment type="caution">
    <text evidence="5">The sequence shown here is derived from an EMBL/GenBank/DDBJ whole genome shotgun (WGS) entry which is preliminary data.</text>
</comment>
<dbReference type="InterPro" id="IPR003737">
    <property type="entry name" value="GlcNAc_PI_deacetylase-related"/>
</dbReference>